<dbReference type="AlphaFoldDB" id="A0A1M6NS76"/>
<keyword evidence="2" id="KW-1185">Reference proteome</keyword>
<dbReference type="OrthoDB" id="1809893at2"/>
<evidence type="ECO:0000313" key="2">
    <source>
        <dbReference type="Proteomes" id="UP000322917"/>
    </source>
</evidence>
<name>A0A1M6NS76_9FIRM</name>
<accession>A0A1M6NS76</accession>
<dbReference type="RefSeq" id="WP_149736394.1">
    <property type="nucleotide sequence ID" value="NZ_FQZD01000057.1"/>
</dbReference>
<sequence>MVMTWQKLVKNLLTPEECQPKTLPDLKEMVEQARQEWLSAQYYYDTVTDKDLVDHAVYMMQAAEKKYVYLLKQARQAGITHYPYPGHIEEDSKLVY</sequence>
<organism evidence="1 2">
    <name type="scientific">Propionispora hippei DSM 15287</name>
    <dbReference type="NCBI Taxonomy" id="1123003"/>
    <lineage>
        <taxon>Bacteria</taxon>
        <taxon>Bacillati</taxon>
        <taxon>Bacillota</taxon>
        <taxon>Negativicutes</taxon>
        <taxon>Selenomonadales</taxon>
        <taxon>Sporomusaceae</taxon>
        <taxon>Propionispora</taxon>
    </lineage>
</organism>
<protein>
    <submittedName>
        <fullName evidence="1">Uncharacterized protein</fullName>
    </submittedName>
</protein>
<dbReference type="InterPro" id="IPR019644">
    <property type="entry name" value="DUF2508"/>
</dbReference>
<dbReference type="EMBL" id="FQZD01000057">
    <property type="protein sequence ID" value="SHJ98500.1"/>
    <property type="molecule type" value="Genomic_DNA"/>
</dbReference>
<proteinExistence type="predicted"/>
<evidence type="ECO:0000313" key="1">
    <source>
        <dbReference type="EMBL" id="SHJ98500.1"/>
    </source>
</evidence>
<gene>
    <name evidence="1" type="ORF">SAMN02745170_03855</name>
</gene>
<reference evidence="1 2" key="1">
    <citation type="submission" date="2016-11" db="EMBL/GenBank/DDBJ databases">
        <authorList>
            <person name="Varghese N."/>
            <person name="Submissions S."/>
        </authorList>
    </citation>
    <scope>NUCLEOTIDE SEQUENCE [LARGE SCALE GENOMIC DNA]</scope>
    <source>
        <strain evidence="1 2">DSM 15287</strain>
    </source>
</reference>
<dbReference type="Proteomes" id="UP000322917">
    <property type="component" value="Unassembled WGS sequence"/>
</dbReference>
<dbReference type="Pfam" id="PF10704">
    <property type="entry name" value="DUF2508"/>
    <property type="match status" value="1"/>
</dbReference>